<organism evidence="6 7">
    <name type="scientific">Spodoptera frugiperda</name>
    <name type="common">Fall armyworm</name>
    <dbReference type="NCBI Taxonomy" id="7108"/>
    <lineage>
        <taxon>Eukaryota</taxon>
        <taxon>Metazoa</taxon>
        <taxon>Ecdysozoa</taxon>
        <taxon>Arthropoda</taxon>
        <taxon>Hexapoda</taxon>
        <taxon>Insecta</taxon>
        <taxon>Pterygota</taxon>
        <taxon>Neoptera</taxon>
        <taxon>Endopterygota</taxon>
        <taxon>Lepidoptera</taxon>
        <taxon>Glossata</taxon>
        <taxon>Ditrysia</taxon>
        <taxon>Noctuoidea</taxon>
        <taxon>Noctuidae</taxon>
        <taxon>Amphipyrinae</taxon>
        <taxon>Spodoptera</taxon>
    </lineage>
</organism>
<evidence type="ECO:0000256" key="1">
    <source>
        <dbReference type="ARBA" id="ARBA00022729"/>
    </source>
</evidence>
<proteinExistence type="predicted"/>
<dbReference type="InterPro" id="IPR052444">
    <property type="entry name" value="Spz/Toll_ligand-like"/>
</dbReference>
<dbReference type="GO" id="GO:0008083">
    <property type="term" value="F:growth factor activity"/>
    <property type="evidence" value="ECO:0007669"/>
    <property type="project" value="TreeGrafter"/>
</dbReference>
<keyword evidence="6" id="KW-1185">Reference proteome</keyword>
<feature type="chain" id="PRO_5040467884" evidence="4">
    <location>
        <begin position="19"/>
        <end position="289"/>
    </location>
</feature>
<gene>
    <name evidence="7" type="primary">LOC118268329</name>
</gene>
<evidence type="ECO:0000313" key="6">
    <source>
        <dbReference type="Proteomes" id="UP000829999"/>
    </source>
</evidence>
<dbReference type="Gene3D" id="2.10.90.10">
    <property type="entry name" value="Cystine-knot cytokines"/>
    <property type="match status" value="1"/>
</dbReference>
<dbReference type="GO" id="GO:0005615">
    <property type="term" value="C:extracellular space"/>
    <property type="evidence" value="ECO:0007669"/>
    <property type="project" value="UniProtKB-ARBA"/>
</dbReference>
<dbReference type="GO" id="GO:0021556">
    <property type="term" value="P:central nervous system formation"/>
    <property type="evidence" value="ECO:0007669"/>
    <property type="project" value="TreeGrafter"/>
</dbReference>
<protein>
    <submittedName>
        <fullName evidence="7">Uncharacterized protein LOC118268329 isoform X1</fullName>
    </submittedName>
</protein>
<dbReference type="SUPFAM" id="SSF57501">
    <property type="entry name" value="Cystine-knot cytokines"/>
    <property type="match status" value="1"/>
</dbReference>
<keyword evidence="2" id="KW-1015">Disulfide bond</keyword>
<feature type="signal peptide" evidence="4">
    <location>
        <begin position="1"/>
        <end position="18"/>
    </location>
</feature>
<dbReference type="PANTHER" id="PTHR23199:SF12">
    <property type="entry name" value="NEUROTROPHIN 1-RELATED"/>
    <property type="match status" value="1"/>
</dbReference>
<evidence type="ECO:0000256" key="2">
    <source>
        <dbReference type="ARBA" id="ARBA00023157"/>
    </source>
</evidence>
<dbReference type="CTD" id="84654"/>
<name>A0A9R0D3D1_SPOFR</name>
<dbReference type="Pfam" id="PF16077">
    <property type="entry name" value="Spaetzle"/>
    <property type="match status" value="1"/>
</dbReference>
<sequence>MAWTLYLFVGISIMTTSAFKCKHTNSDSDTRHQYDYTNQEPLGIPDNHASLGLSSRIAAMSPANHPPIDSNAPKSFAQVKIADTTLTRRSESESKILTWKPYTSTSKRGQNNDNFKIVFPGPTSEDFKLEIPEHCRKIGICEDVPNYPQDLADKAISQLTRIGALQQDKLDIPTLPDIAQRVGSHEETIELCKFEEKLVYPKAAIDANGEWHVVLNQVENPVQGFKVEICDTSSKSCSNVIFSQRGYETSCKQKFVYRKMQVLLGNGTTLEKALKVPSCCSCVAHVVLM</sequence>
<evidence type="ECO:0000259" key="5">
    <source>
        <dbReference type="Pfam" id="PF16077"/>
    </source>
</evidence>
<reference evidence="7" key="1">
    <citation type="submission" date="2025-08" db="UniProtKB">
        <authorList>
            <consortium name="RefSeq"/>
        </authorList>
    </citation>
    <scope>IDENTIFICATION</scope>
    <source>
        <tissue evidence="7">Whole larval tissue</tissue>
    </source>
</reference>
<feature type="domain" description="Spaetzle" evidence="5">
    <location>
        <begin position="190"/>
        <end position="283"/>
    </location>
</feature>
<keyword evidence="1 4" id="KW-0732">Signal</keyword>
<evidence type="ECO:0000313" key="7">
    <source>
        <dbReference type="RefSeq" id="XP_035438667.1"/>
    </source>
</evidence>
<dbReference type="OrthoDB" id="6359065at2759"/>
<evidence type="ECO:0000256" key="3">
    <source>
        <dbReference type="ARBA" id="ARBA00023180"/>
    </source>
</evidence>
<dbReference type="GO" id="GO:0045087">
    <property type="term" value="P:innate immune response"/>
    <property type="evidence" value="ECO:0007669"/>
    <property type="project" value="TreeGrafter"/>
</dbReference>
<dbReference type="GeneID" id="118268329"/>
<dbReference type="GO" id="GO:0005121">
    <property type="term" value="F:Toll binding"/>
    <property type="evidence" value="ECO:0007669"/>
    <property type="project" value="TreeGrafter"/>
</dbReference>
<evidence type="ECO:0000256" key="4">
    <source>
        <dbReference type="SAM" id="SignalP"/>
    </source>
</evidence>
<dbReference type="RefSeq" id="XP_035438667.1">
    <property type="nucleotide sequence ID" value="XM_035582774.2"/>
</dbReference>
<accession>A0A9R0D3D1</accession>
<dbReference type="InterPro" id="IPR032104">
    <property type="entry name" value="Spaetzle"/>
</dbReference>
<dbReference type="Proteomes" id="UP000829999">
    <property type="component" value="Chromosome 29"/>
</dbReference>
<dbReference type="AlphaFoldDB" id="A0A9R0D3D1"/>
<keyword evidence="3" id="KW-0325">Glycoprotein</keyword>
<dbReference type="InterPro" id="IPR029034">
    <property type="entry name" value="Cystine-knot_cytokine"/>
</dbReference>
<dbReference type="PANTHER" id="PTHR23199">
    <property type="entry name" value="NEUROTROPHIN 1-RELATED"/>
    <property type="match status" value="1"/>
</dbReference>